<evidence type="ECO:0000313" key="1">
    <source>
        <dbReference type="EMBL" id="SFE23015.1"/>
    </source>
</evidence>
<reference evidence="2" key="1">
    <citation type="submission" date="2016-10" db="EMBL/GenBank/DDBJ databases">
        <authorList>
            <person name="Varghese N."/>
            <person name="Submissions S."/>
        </authorList>
    </citation>
    <scope>NUCLEOTIDE SEQUENCE [LARGE SCALE GENOMIC DNA]</scope>
    <source>
        <strain evidence="2">CGMCC 1.10784</strain>
    </source>
</reference>
<gene>
    <name evidence="1" type="ORF">SAMN05216378_2813</name>
</gene>
<dbReference type="EMBL" id="FOMT01000002">
    <property type="protein sequence ID" value="SFE23015.1"/>
    <property type="molecule type" value="Genomic_DNA"/>
</dbReference>
<name>A0A1I1YTV3_9BACL</name>
<keyword evidence="2" id="KW-1185">Reference proteome</keyword>
<sequence length="58" mass="6832">MQLEQFVRKMWEKGNEKKLYSADKAFLCPVLFTSLVKSFMINSDEKDLFTIFGEKFSS</sequence>
<proteinExistence type="predicted"/>
<dbReference type="STRING" id="1045775.SAMN05216378_2813"/>
<dbReference type="Proteomes" id="UP000198855">
    <property type="component" value="Unassembled WGS sequence"/>
</dbReference>
<organism evidence="1 2">
    <name type="scientific">Paenibacillus catalpae</name>
    <dbReference type="NCBI Taxonomy" id="1045775"/>
    <lineage>
        <taxon>Bacteria</taxon>
        <taxon>Bacillati</taxon>
        <taxon>Bacillota</taxon>
        <taxon>Bacilli</taxon>
        <taxon>Bacillales</taxon>
        <taxon>Paenibacillaceae</taxon>
        <taxon>Paenibacillus</taxon>
    </lineage>
</organism>
<protein>
    <submittedName>
        <fullName evidence="1">Uncharacterized protein</fullName>
    </submittedName>
</protein>
<evidence type="ECO:0000313" key="2">
    <source>
        <dbReference type="Proteomes" id="UP000198855"/>
    </source>
</evidence>
<dbReference type="AlphaFoldDB" id="A0A1I1YTV3"/>
<accession>A0A1I1YTV3</accession>